<organism evidence="1 2">
    <name type="scientific">Pandoraea anapnoica</name>
    <dbReference type="NCBI Taxonomy" id="2508301"/>
    <lineage>
        <taxon>Bacteria</taxon>
        <taxon>Pseudomonadati</taxon>
        <taxon>Pseudomonadota</taxon>
        <taxon>Betaproteobacteria</taxon>
        <taxon>Burkholderiales</taxon>
        <taxon>Burkholderiaceae</taxon>
        <taxon>Pandoraea</taxon>
    </lineage>
</organism>
<evidence type="ECO:0008006" key="3">
    <source>
        <dbReference type="Google" id="ProtNLM"/>
    </source>
</evidence>
<accession>A0A5E4ZR42</accession>
<dbReference type="OrthoDB" id="9800421at2"/>
<gene>
    <name evidence="1" type="ORF">PAN31117_01002</name>
</gene>
<sequence>MLIDRNGLPAEDVWTYVAADAPNVANAANDASAAYQVSSDTVLPLDAWLAAEAQGVAPAGIRVQGHDDPERIAALLPKLELVVIEFPKTRDGRGFTLAKFLRDKWQFKGAIRAAGPLLPDQLAMLWACGFDSLLSPSEVPTARWREAALAAQVRAGRPRTLLARLTA</sequence>
<proteinExistence type="predicted"/>
<dbReference type="RefSeq" id="WP_150737220.1">
    <property type="nucleotide sequence ID" value="NZ_CABPSP010000002.1"/>
</dbReference>
<dbReference type="InterPro" id="IPR008318">
    <property type="entry name" value="UCP030820"/>
</dbReference>
<evidence type="ECO:0000313" key="2">
    <source>
        <dbReference type="Proteomes" id="UP000383122"/>
    </source>
</evidence>
<dbReference type="AlphaFoldDB" id="A0A5E4ZR42"/>
<keyword evidence="2" id="KW-1185">Reference proteome</keyword>
<evidence type="ECO:0000313" key="1">
    <source>
        <dbReference type="EMBL" id="VVE62775.1"/>
    </source>
</evidence>
<dbReference type="Pfam" id="PF06073">
    <property type="entry name" value="DUF934"/>
    <property type="match status" value="1"/>
</dbReference>
<dbReference type="Proteomes" id="UP000383122">
    <property type="component" value="Unassembled WGS sequence"/>
</dbReference>
<name>A0A5E4ZR42_9BURK</name>
<reference evidence="1 2" key="1">
    <citation type="submission" date="2019-08" db="EMBL/GenBank/DDBJ databases">
        <authorList>
            <person name="Peeters C."/>
        </authorList>
    </citation>
    <scope>NUCLEOTIDE SEQUENCE [LARGE SCALE GENOMIC DNA]</scope>
    <source>
        <strain evidence="1 2">LMG 31117</strain>
    </source>
</reference>
<dbReference type="EMBL" id="CABPSP010000002">
    <property type="protein sequence ID" value="VVE62775.1"/>
    <property type="molecule type" value="Genomic_DNA"/>
</dbReference>
<protein>
    <recommendedName>
        <fullName evidence="3">Oxidoreductase</fullName>
    </recommendedName>
</protein>